<sequence length="170" mass="19318">MKLSMIHAIYRLRIHYGHPSGSLLNSCCYAIVNNKTHEFLVPSEIVDQGENDNRYVVASKSSGFASTWRLAQRQVNGETIVTFQNIQSKQFLFTGGYNLLYTGDVPHGVDSYYSLPKGVQSGLIGQRNTFGGYFEYVRAEKYPGYSHGFVKLGKIIERSYWTFIHRPCIC</sequence>
<reference evidence="1" key="1">
    <citation type="submission" date="2022-08" db="UniProtKB">
        <authorList>
            <consortium name="EnsemblMetazoa"/>
        </authorList>
    </citation>
    <scope>IDENTIFICATION</scope>
</reference>
<protein>
    <submittedName>
        <fullName evidence="1">Uncharacterized protein</fullName>
    </submittedName>
</protein>
<evidence type="ECO:0000313" key="1">
    <source>
        <dbReference type="EnsemblMetazoa" id="ACOM026930-PA.1"/>
    </source>
</evidence>
<dbReference type="Proteomes" id="UP000075882">
    <property type="component" value="Unassembled WGS sequence"/>
</dbReference>
<dbReference type="AlphaFoldDB" id="A0A8W7P8U5"/>
<organism evidence="1">
    <name type="scientific">Anopheles coluzzii</name>
    <name type="common">African malaria mosquito</name>
    <dbReference type="NCBI Taxonomy" id="1518534"/>
    <lineage>
        <taxon>Eukaryota</taxon>
        <taxon>Metazoa</taxon>
        <taxon>Ecdysozoa</taxon>
        <taxon>Arthropoda</taxon>
        <taxon>Hexapoda</taxon>
        <taxon>Insecta</taxon>
        <taxon>Pterygota</taxon>
        <taxon>Neoptera</taxon>
        <taxon>Endopterygota</taxon>
        <taxon>Diptera</taxon>
        <taxon>Nematocera</taxon>
        <taxon>Culicoidea</taxon>
        <taxon>Culicidae</taxon>
        <taxon>Anophelinae</taxon>
        <taxon>Anopheles</taxon>
    </lineage>
</organism>
<proteinExistence type="predicted"/>
<dbReference type="EnsemblMetazoa" id="ACOM026930-RA">
    <property type="protein sequence ID" value="ACOM026930-PA.1"/>
    <property type="gene ID" value="ACOM026930"/>
</dbReference>
<accession>A0A8W7P8U5</accession>
<name>A0A8W7P8U5_ANOCL</name>